<organism evidence="4 6">
    <name type="scientific">Eisenbergiella massiliensis</name>
    <dbReference type="NCBI Taxonomy" id="1720294"/>
    <lineage>
        <taxon>Bacteria</taxon>
        <taxon>Bacillati</taxon>
        <taxon>Bacillota</taxon>
        <taxon>Clostridia</taxon>
        <taxon>Lachnospirales</taxon>
        <taxon>Lachnospiraceae</taxon>
        <taxon>Eisenbergiella</taxon>
    </lineage>
</organism>
<evidence type="ECO:0000256" key="1">
    <source>
        <dbReference type="SAM" id="MobiDB-lite"/>
    </source>
</evidence>
<feature type="region of interest" description="Disordered" evidence="1">
    <location>
        <begin position="237"/>
        <end position="279"/>
    </location>
</feature>
<dbReference type="Proteomes" id="UP000260812">
    <property type="component" value="Unassembled WGS sequence"/>
</dbReference>
<dbReference type="InterPro" id="IPR057253">
    <property type="entry name" value="CoiA-like_N"/>
</dbReference>
<comment type="caution">
    <text evidence="4">The sequence shown here is derived from an EMBL/GenBank/DDBJ whole genome shotgun (WGS) entry which is preliminary data.</text>
</comment>
<keyword evidence="5" id="KW-1185">Reference proteome</keyword>
<evidence type="ECO:0000313" key="6">
    <source>
        <dbReference type="Proteomes" id="UP000261166"/>
    </source>
</evidence>
<evidence type="ECO:0000259" key="2">
    <source>
        <dbReference type="Pfam" id="PF25164"/>
    </source>
</evidence>
<feature type="compositionally biased region" description="Basic and acidic residues" evidence="1">
    <location>
        <begin position="258"/>
        <end position="276"/>
    </location>
</feature>
<dbReference type="RefSeq" id="WP_025489865.1">
    <property type="nucleotide sequence ID" value="NZ_CALBAU010000414.1"/>
</dbReference>
<dbReference type="AlphaFoldDB" id="A0A3E3J3I6"/>
<evidence type="ECO:0000313" key="5">
    <source>
        <dbReference type="Proteomes" id="UP000260812"/>
    </source>
</evidence>
<name>A0A3E3J3I6_9FIRM</name>
<gene>
    <name evidence="4" type="ORF">DWY69_01815</name>
    <name evidence="3" type="ORF">DXC51_03095</name>
</gene>
<proteinExistence type="predicted"/>
<protein>
    <recommendedName>
        <fullName evidence="2">Competence protein CoiA-like N-terminal domain-containing protein</fullName>
    </recommendedName>
</protein>
<reference evidence="4 6" key="1">
    <citation type="submission" date="2018-08" db="EMBL/GenBank/DDBJ databases">
        <title>A genome reference for cultivated species of the human gut microbiota.</title>
        <authorList>
            <person name="Zou Y."/>
            <person name="Xue W."/>
            <person name="Luo G."/>
        </authorList>
    </citation>
    <scope>NUCLEOTIDE SEQUENCE [LARGE SCALE GENOMIC DNA]</scope>
    <source>
        <strain evidence="4 6">AF26-4BH</strain>
        <strain evidence="3">TF05-5AC</strain>
    </source>
</reference>
<evidence type="ECO:0000313" key="4">
    <source>
        <dbReference type="EMBL" id="RGE73852.1"/>
    </source>
</evidence>
<sequence>MYECEEAIYQDALWKASSLKDRNGNYIQELRLKMRTESQNRKFICPECGEPLILNAGNIRQPYFSHYTGSECVLTNKEQGERNRRMRDAMLYFASLSFPDATILQYEPLRGSLRSQIMVHTQDKKQEIKQEIKIALNYVSDFVKHTQLENKMGCMKEMGILPIWFTPCRPDGQERLTTAEYQISTQQPLLLSIDCKNSLIYIKKCDDKGIRVIREKAYPLSEVRLNEQGQIVFREQTEPAGQTAAQMRADGQSGQAKENAKGRERLEKGDTHEKESNYTAADSYEKANCEETGSYEKLSFGKLLAARMFELAEESGNSRQSYSLDQVVFRIFQEDYMAIGPNVYSQAHYMKSLGLYWLPKKLKGSSQERKNAAVIRDCFLEYVDNELMSSPGKWDKGDWAGRVLQVLEEFRESGTWLKAADDLK</sequence>
<dbReference type="Pfam" id="PF25164">
    <property type="entry name" value="CoiA_N"/>
    <property type="match status" value="1"/>
</dbReference>
<dbReference type="EMBL" id="QVLV01000002">
    <property type="protein sequence ID" value="RGE64074.1"/>
    <property type="molecule type" value="Genomic_DNA"/>
</dbReference>
<dbReference type="OrthoDB" id="1937213at2"/>
<dbReference type="GeneID" id="97985897"/>
<feature type="domain" description="Competence protein CoiA-like N-terminal" evidence="2">
    <location>
        <begin position="36"/>
        <end position="73"/>
    </location>
</feature>
<dbReference type="EMBL" id="QVLU01000002">
    <property type="protein sequence ID" value="RGE73852.1"/>
    <property type="molecule type" value="Genomic_DNA"/>
</dbReference>
<dbReference type="Proteomes" id="UP000261166">
    <property type="component" value="Unassembled WGS sequence"/>
</dbReference>
<evidence type="ECO:0000313" key="3">
    <source>
        <dbReference type="EMBL" id="RGE64074.1"/>
    </source>
</evidence>
<accession>A0A3E3J3I6</accession>